<proteinExistence type="predicted"/>
<accession>A0A7I9WVK2</accession>
<dbReference type="Proteomes" id="UP000465241">
    <property type="component" value="Unassembled WGS sequence"/>
</dbReference>
<gene>
    <name evidence="1" type="ORF">MMUR_55740</name>
</gene>
<organism evidence="1 2">
    <name type="scientific">Mycolicibacterium murale</name>
    <dbReference type="NCBI Taxonomy" id="182220"/>
    <lineage>
        <taxon>Bacteria</taxon>
        <taxon>Bacillati</taxon>
        <taxon>Actinomycetota</taxon>
        <taxon>Actinomycetes</taxon>
        <taxon>Mycobacteriales</taxon>
        <taxon>Mycobacteriaceae</taxon>
        <taxon>Mycolicibacterium</taxon>
    </lineage>
</organism>
<dbReference type="EMBL" id="BLKT01000003">
    <property type="protein sequence ID" value="GFG61438.1"/>
    <property type="molecule type" value="Genomic_DNA"/>
</dbReference>
<reference evidence="1 2" key="1">
    <citation type="journal article" date="2019" name="Emerg. Microbes Infect.">
        <title>Comprehensive subspecies identification of 175 nontuberculous mycobacteria species based on 7547 genomic profiles.</title>
        <authorList>
            <person name="Matsumoto Y."/>
            <person name="Kinjo T."/>
            <person name="Motooka D."/>
            <person name="Nabeya D."/>
            <person name="Jung N."/>
            <person name="Uechi K."/>
            <person name="Horii T."/>
            <person name="Iida T."/>
            <person name="Fujita J."/>
            <person name="Nakamura S."/>
        </authorList>
    </citation>
    <scope>NUCLEOTIDE SEQUENCE [LARGE SCALE GENOMIC DNA]</scope>
    <source>
        <strain evidence="1 2">JCM 13392</strain>
    </source>
</reference>
<sequence length="113" mass="11227">MVEDDLCAVCSGEGDAEDFLTFVFGVADDGQGDGCLGLARGEGDRSAFGDEVFAVSGAVECEWADGVVHGDGLGGAVGEFDGDGFGSGAVVAFDDGGAVPRKPTVTDGAGRRC</sequence>
<evidence type="ECO:0000313" key="1">
    <source>
        <dbReference type="EMBL" id="GFG61438.1"/>
    </source>
</evidence>
<name>A0A7I9WVK2_9MYCO</name>
<dbReference type="AlphaFoldDB" id="A0A7I9WVK2"/>
<comment type="caution">
    <text evidence="1">The sequence shown here is derived from an EMBL/GenBank/DDBJ whole genome shotgun (WGS) entry which is preliminary data.</text>
</comment>
<protein>
    <submittedName>
        <fullName evidence="1">Uncharacterized protein</fullName>
    </submittedName>
</protein>
<evidence type="ECO:0000313" key="2">
    <source>
        <dbReference type="Proteomes" id="UP000465241"/>
    </source>
</evidence>
<keyword evidence="2" id="KW-1185">Reference proteome</keyword>